<reference evidence="3 4" key="1">
    <citation type="journal article" date="2017" name="ISME J.">
        <title>Energy and carbon metabolisms in a deep terrestrial subsurface fluid microbial community.</title>
        <authorList>
            <person name="Momper L."/>
            <person name="Jungbluth S.P."/>
            <person name="Lee M.D."/>
            <person name="Amend J.P."/>
        </authorList>
    </citation>
    <scope>NUCLEOTIDE SEQUENCE [LARGE SCALE GENOMIC DNA]</scope>
    <source>
        <strain evidence="3">SURF_5</strain>
    </source>
</reference>
<protein>
    <submittedName>
        <fullName evidence="3">SDR family oxidoreductase</fullName>
    </submittedName>
</protein>
<dbReference type="Proteomes" id="UP000265882">
    <property type="component" value="Unassembled WGS sequence"/>
</dbReference>
<dbReference type="InterPro" id="IPR036291">
    <property type="entry name" value="NAD(P)-bd_dom_sf"/>
</dbReference>
<dbReference type="CDD" id="cd05256">
    <property type="entry name" value="UDP_AE_SDR_e"/>
    <property type="match status" value="1"/>
</dbReference>
<dbReference type="SUPFAM" id="SSF51735">
    <property type="entry name" value="NAD(P)-binding Rossmann-fold domains"/>
    <property type="match status" value="1"/>
</dbReference>
<feature type="domain" description="NAD-dependent epimerase/dehydratase" evidence="2">
    <location>
        <begin position="5"/>
        <end position="242"/>
    </location>
</feature>
<evidence type="ECO:0000313" key="3">
    <source>
        <dbReference type="EMBL" id="RJP17078.1"/>
    </source>
</evidence>
<dbReference type="Pfam" id="PF01370">
    <property type="entry name" value="Epimerase"/>
    <property type="match status" value="1"/>
</dbReference>
<dbReference type="PRINTS" id="PR01713">
    <property type="entry name" value="NUCEPIMERASE"/>
</dbReference>
<dbReference type="EMBL" id="QZKU01000121">
    <property type="protein sequence ID" value="RJP17078.1"/>
    <property type="molecule type" value="Genomic_DNA"/>
</dbReference>
<dbReference type="Gene3D" id="3.40.50.720">
    <property type="entry name" value="NAD(P)-binding Rossmann-like Domain"/>
    <property type="match status" value="1"/>
</dbReference>
<comment type="caution">
    <text evidence="3">The sequence shown here is derived from an EMBL/GenBank/DDBJ whole genome shotgun (WGS) entry which is preliminary data.</text>
</comment>
<dbReference type="Gene3D" id="3.90.25.10">
    <property type="entry name" value="UDP-galactose 4-epimerase, domain 1"/>
    <property type="match status" value="1"/>
</dbReference>
<dbReference type="InterPro" id="IPR001509">
    <property type="entry name" value="Epimerase_deHydtase"/>
</dbReference>
<dbReference type="AlphaFoldDB" id="A0A3A4N5B2"/>
<comment type="similarity">
    <text evidence="1">Belongs to the NAD(P)-dependent epimerase/dehydratase family.</text>
</comment>
<evidence type="ECO:0000313" key="4">
    <source>
        <dbReference type="Proteomes" id="UP000265882"/>
    </source>
</evidence>
<sequence>MNIYLVTGGAGFIGSHIVKHLVDRGEKVRVVDNFFTGSMKNLEEVRDRIELIEGDIRDPALMRRAMQGVNSCLHQAALPSVPRSIEDPLTSHDINVNGTLVTLLAAREAGIRRFVYASSSSVYGDLPVLPKKEDMPTRPLSPYAIEKLAGEMYTRVFYSLYNLPTVALRYFNVFGPRQDPASPYAAVIPIFISAMNGGVPATIHGDGEQSRDFCYVDNVVAANLLACTAPASKVAGKTFNIACGKRHTINDLVKGLNEALSKQIDPIHVAPRNGDVRDSIADITLARSELGYEPRVEFDEGLRRTVEWFRPKS</sequence>
<evidence type="ECO:0000259" key="2">
    <source>
        <dbReference type="Pfam" id="PF01370"/>
    </source>
</evidence>
<proteinExistence type="inferred from homology"/>
<gene>
    <name evidence="3" type="ORF">C4520_17625</name>
</gene>
<organism evidence="3 4">
    <name type="scientific">Abyssobacteria bacterium (strain SURF_5)</name>
    <dbReference type="NCBI Taxonomy" id="2093360"/>
    <lineage>
        <taxon>Bacteria</taxon>
        <taxon>Pseudomonadati</taxon>
        <taxon>Candidatus Hydrogenedentota</taxon>
        <taxon>Candidatus Abyssobacteria</taxon>
    </lineage>
</organism>
<evidence type="ECO:0000256" key="1">
    <source>
        <dbReference type="ARBA" id="ARBA00007637"/>
    </source>
</evidence>
<name>A0A3A4N5B2_ABYX5</name>
<dbReference type="PANTHER" id="PTHR43000">
    <property type="entry name" value="DTDP-D-GLUCOSE 4,6-DEHYDRATASE-RELATED"/>
    <property type="match status" value="1"/>
</dbReference>
<accession>A0A3A4N5B2</accession>